<accession>A0AAP5M7M0</accession>
<dbReference type="RefSeq" id="WP_208345280.1">
    <property type="nucleotide sequence ID" value="NZ_CAWQFN010000627.1"/>
</dbReference>
<evidence type="ECO:0000313" key="1">
    <source>
        <dbReference type="EMBL" id="MDR9898281.1"/>
    </source>
</evidence>
<dbReference type="Proteomes" id="UP000667802">
    <property type="component" value="Unassembled WGS sequence"/>
</dbReference>
<gene>
    <name evidence="1" type="ORF">G7B40_027520</name>
</gene>
<evidence type="ECO:0000313" key="2">
    <source>
        <dbReference type="Proteomes" id="UP000667802"/>
    </source>
</evidence>
<dbReference type="EMBL" id="JAALHA020000017">
    <property type="protein sequence ID" value="MDR9898281.1"/>
    <property type="molecule type" value="Genomic_DNA"/>
</dbReference>
<organism evidence="1 2">
    <name type="scientific">Aetokthonos hydrillicola Thurmond2011</name>
    <dbReference type="NCBI Taxonomy" id="2712845"/>
    <lineage>
        <taxon>Bacteria</taxon>
        <taxon>Bacillati</taxon>
        <taxon>Cyanobacteriota</taxon>
        <taxon>Cyanophyceae</taxon>
        <taxon>Nostocales</taxon>
        <taxon>Hapalosiphonaceae</taxon>
        <taxon>Aetokthonos</taxon>
    </lineage>
</organism>
<reference evidence="2" key="1">
    <citation type="journal article" date="2021" name="Science">
        <title>Hunting the eagle killer: A cyanobacterial neurotoxin causes vacuolar myelinopathy.</title>
        <authorList>
            <person name="Breinlinger S."/>
            <person name="Phillips T.J."/>
            <person name="Haram B.N."/>
            <person name="Mares J."/>
            <person name="Martinez Yerena J.A."/>
            <person name="Hrouzek P."/>
            <person name="Sobotka R."/>
            <person name="Henderson W.M."/>
            <person name="Schmieder P."/>
            <person name="Williams S.M."/>
            <person name="Lauderdale J.D."/>
            <person name="Wilde H.D."/>
            <person name="Gerrin W."/>
            <person name="Kust A."/>
            <person name="Washington J.W."/>
            <person name="Wagner C."/>
            <person name="Geier B."/>
            <person name="Liebeke M."/>
            <person name="Enke H."/>
            <person name="Niedermeyer T.H.J."/>
            <person name="Wilde S.B."/>
        </authorList>
    </citation>
    <scope>NUCLEOTIDE SEQUENCE [LARGE SCALE GENOMIC DNA]</scope>
    <source>
        <strain evidence="2">Thurmond2011</strain>
    </source>
</reference>
<sequence length="91" mass="10455">MTRALVVQVTAEGQLEIPPEVLSSLQPGDEYYLWQEDDMLVFKKIQKPNGLSCLWQKLDELGTDPEQPSMEEITAMVNEVRRKISNNENFT</sequence>
<keyword evidence="2" id="KW-1185">Reference proteome</keyword>
<protein>
    <recommendedName>
        <fullName evidence="3">SpoVT-AbrB domain-containing protein</fullName>
    </recommendedName>
</protein>
<name>A0AAP5M7M0_9CYAN</name>
<evidence type="ECO:0008006" key="3">
    <source>
        <dbReference type="Google" id="ProtNLM"/>
    </source>
</evidence>
<proteinExistence type="predicted"/>
<dbReference type="AlphaFoldDB" id="A0AAP5M7M0"/>
<comment type="caution">
    <text evidence="1">The sequence shown here is derived from an EMBL/GenBank/DDBJ whole genome shotgun (WGS) entry which is preliminary data.</text>
</comment>